<feature type="binding site" evidence="15">
    <location>
        <position position="140"/>
    </location>
    <ligand>
        <name>Ca(2+)</name>
        <dbReference type="ChEBI" id="CHEBI:29108"/>
        <label>1</label>
    </ligand>
</feature>
<dbReference type="STRING" id="5217.A0A4Q1BTA7"/>
<dbReference type="InterPro" id="IPR013780">
    <property type="entry name" value="Glyco_hydro_b"/>
</dbReference>
<evidence type="ECO:0000256" key="10">
    <source>
        <dbReference type="ARBA" id="ARBA00023180"/>
    </source>
</evidence>
<evidence type="ECO:0000256" key="4">
    <source>
        <dbReference type="ARBA" id="ARBA00012595"/>
    </source>
</evidence>
<dbReference type="InterPro" id="IPR017853">
    <property type="entry name" value="GH"/>
</dbReference>
<sequence length="533" mass="57932">MFFSLFLVTFLGFSSFSLALDTASMRPRSVYQLVTDRFALPSSSSSTSCNPSDRKICGGTWAAIEDHLDYIQQMGWDTVWISPVVQNIGGTTGEGEAYHGYWSLDVSQLNPNFGTASDLTSLISKIHERGMYFMLDVVINHVAATSSSNFSPSSSYGAFSTSNDYHPFCWITDYSNQTQVEDCWLGDDSVALPDLNTESDTVINYWNGWIKDMISNYSVDAVRIDTVKHVPQGFWKTFTSSAGIANIGEVLNGDPMYVSGYQSNGNINTFNYPTYYPLVRAFNSTSGNLTELVNMTTWVNDIFPDPTLLGVFVDNHDNPRMASYTSDTALIANAHAFPFVVDGIPYGYYGAEQGFSGGSDPDNREPLWTSGYNTNTTLYTMFKNLNDVRRAAFNASNSFYETRMNVTQMGNNEILIVKGPLISLLSNRGQGSSGTVTIPSGSSGWGANVQVLDAVACEIMNTDGSGNLDVKVNEGMPRVMIVETSKGNVCSGGTSNSSTSTKSAAGRRADAGQWGQVGWTVVGTIMLVMGLCG</sequence>
<dbReference type="SMART" id="SM00642">
    <property type="entry name" value="Aamy"/>
    <property type="match status" value="1"/>
</dbReference>
<evidence type="ECO:0000256" key="7">
    <source>
        <dbReference type="ARBA" id="ARBA00022801"/>
    </source>
</evidence>
<keyword evidence="9 16" id="KW-1015">Disulfide bond</keyword>
<dbReference type="PANTHER" id="PTHR10357">
    <property type="entry name" value="ALPHA-AMYLASE FAMILY MEMBER"/>
    <property type="match status" value="1"/>
</dbReference>
<dbReference type="EMBL" id="SDIL01000011">
    <property type="protein sequence ID" value="RXK41162.1"/>
    <property type="molecule type" value="Genomic_DNA"/>
</dbReference>
<dbReference type="Pfam" id="PF09260">
    <property type="entry name" value="A_amylase_dom_C"/>
    <property type="match status" value="1"/>
</dbReference>
<evidence type="ECO:0000256" key="21">
    <source>
        <dbReference type="SAM" id="SignalP"/>
    </source>
</evidence>
<feature type="region of interest" description="Disordered" evidence="20">
    <location>
        <begin position="487"/>
        <end position="509"/>
    </location>
</feature>
<feature type="disulfide bond" evidence="16">
    <location>
        <begin position="49"/>
        <end position="57"/>
    </location>
</feature>
<evidence type="ECO:0000256" key="16">
    <source>
        <dbReference type="PIRSR" id="PIRSR001024-4"/>
    </source>
</evidence>
<keyword evidence="24" id="KW-1185">Reference proteome</keyword>
<keyword evidence="8 15" id="KW-0106">Calcium</keyword>
<evidence type="ECO:0000256" key="8">
    <source>
        <dbReference type="ARBA" id="ARBA00022837"/>
    </source>
</evidence>
<feature type="active site" description="Proton donor" evidence="13">
    <location>
        <position position="249"/>
    </location>
</feature>
<dbReference type="PANTHER" id="PTHR10357:SF215">
    <property type="entry name" value="ALPHA-AMYLASE 1"/>
    <property type="match status" value="1"/>
</dbReference>
<keyword evidence="6 21" id="KW-0732">Signal</keyword>
<dbReference type="Pfam" id="PF00128">
    <property type="entry name" value="Alpha-amylase"/>
    <property type="match status" value="1"/>
</dbReference>
<dbReference type="Gene3D" id="2.60.40.1180">
    <property type="entry name" value="Golgi alpha-mannosidase II"/>
    <property type="match status" value="1"/>
</dbReference>
<dbReference type="EC" id="3.2.1.1" evidence="4 19"/>
<feature type="chain" id="PRO_5020892319" description="Alpha-amylase" evidence="21">
    <location>
        <begin position="20"/>
        <end position="533"/>
    </location>
</feature>
<feature type="binding site" evidence="15">
    <location>
        <position position="194"/>
    </location>
    <ligand>
        <name>Ca(2+)</name>
        <dbReference type="ChEBI" id="CHEBI:29108"/>
        <label>1</label>
    </ligand>
</feature>
<evidence type="ECO:0000256" key="17">
    <source>
        <dbReference type="PIRSR" id="PIRSR001024-5"/>
    </source>
</evidence>
<name>A0A4Q1BTA7_TREME</name>
<keyword evidence="12 19" id="KW-0326">Glycosidase</keyword>
<dbReference type="GO" id="GO:0004556">
    <property type="term" value="F:alpha-amylase activity"/>
    <property type="evidence" value="ECO:0007669"/>
    <property type="project" value="UniProtKB-UniRule"/>
</dbReference>
<evidence type="ECO:0000256" key="19">
    <source>
        <dbReference type="RuleBase" id="RU361134"/>
    </source>
</evidence>
<dbReference type="SUPFAM" id="SSF51011">
    <property type="entry name" value="Glycosyl hydrolase domain"/>
    <property type="match status" value="1"/>
</dbReference>
<dbReference type="InterPro" id="IPR013777">
    <property type="entry name" value="A-amylase-like"/>
</dbReference>
<keyword evidence="5 15" id="KW-0479">Metal-binding</keyword>
<evidence type="ECO:0000256" key="9">
    <source>
        <dbReference type="ARBA" id="ARBA00023157"/>
    </source>
</evidence>
<dbReference type="PIRSF" id="PIRSF001024">
    <property type="entry name" value="Alph-amyl_fung"/>
    <property type="match status" value="1"/>
</dbReference>
<comment type="cofactor">
    <cofactor evidence="2">
        <name>Ca(2+)</name>
        <dbReference type="ChEBI" id="CHEBI:29108"/>
    </cofactor>
</comment>
<feature type="binding site" evidence="15">
    <location>
        <position position="249"/>
    </location>
    <ligand>
        <name>Ca(2+)</name>
        <dbReference type="ChEBI" id="CHEBI:29108"/>
        <label>2</label>
    </ligand>
</feature>
<feature type="binding site" evidence="17">
    <location>
        <position position="253"/>
    </location>
    <ligand>
        <name>substrate</name>
    </ligand>
</feature>
<comment type="caution">
    <text evidence="23">The sequence shown here is derived from an EMBL/GenBank/DDBJ whole genome shotgun (WGS) entry which is preliminary data.</text>
</comment>
<comment type="catalytic activity">
    <reaction evidence="1 19">
        <text>Endohydrolysis of (1-&gt;4)-alpha-D-glucosidic linkages in polysaccharides containing three or more (1-&gt;4)-alpha-linked D-glucose units.</text>
        <dbReference type="EC" id="3.2.1.1"/>
    </reaction>
</comment>
<feature type="active site" description="Nucleophile" evidence="13">
    <location>
        <position position="225"/>
    </location>
</feature>
<evidence type="ECO:0000256" key="1">
    <source>
        <dbReference type="ARBA" id="ARBA00000548"/>
    </source>
</evidence>
<proteinExistence type="inferred from homology"/>
<dbReference type="Gene3D" id="3.20.20.80">
    <property type="entry name" value="Glycosidases"/>
    <property type="match status" value="1"/>
</dbReference>
<feature type="site" description="Transition state stabilizer" evidence="14">
    <location>
        <position position="317"/>
    </location>
</feature>
<dbReference type="VEuPathDB" id="FungiDB:TREMEDRAFT_33638"/>
<organism evidence="23 24">
    <name type="scientific">Tremella mesenterica</name>
    <name type="common">Jelly fungus</name>
    <dbReference type="NCBI Taxonomy" id="5217"/>
    <lineage>
        <taxon>Eukaryota</taxon>
        <taxon>Fungi</taxon>
        <taxon>Dikarya</taxon>
        <taxon>Basidiomycota</taxon>
        <taxon>Agaricomycotina</taxon>
        <taxon>Tremellomycetes</taxon>
        <taxon>Tremellales</taxon>
        <taxon>Tremellaceae</taxon>
        <taxon>Tremella</taxon>
    </lineage>
</organism>
<evidence type="ECO:0000256" key="20">
    <source>
        <dbReference type="SAM" id="MobiDB-lite"/>
    </source>
</evidence>
<keyword evidence="11 19" id="KW-0119">Carbohydrate metabolism</keyword>
<evidence type="ECO:0000256" key="3">
    <source>
        <dbReference type="ARBA" id="ARBA00008061"/>
    </source>
</evidence>
<dbReference type="SUPFAM" id="SSF51445">
    <property type="entry name" value="(Trans)glycosidases"/>
    <property type="match status" value="1"/>
</dbReference>
<dbReference type="FunCoup" id="A0A4Q1BTA7">
    <property type="interactions" value="105"/>
</dbReference>
<evidence type="ECO:0000256" key="11">
    <source>
        <dbReference type="ARBA" id="ARBA00023277"/>
    </source>
</evidence>
<feature type="binding site" evidence="15">
    <location>
        <position position="225"/>
    </location>
    <ligand>
        <name>Ca(2+)</name>
        <dbReference type="ChEBI" id="CHEBI:29108"/>
        <label>2</label>
    </ligand>
</feature>
<feature type="signal peptide" evidence="21">
    <location>
        <begin position="1"/>
        <end position="19"/>
    </location>
</feature>
<keyword evidence="7 19" id="KW-0378">Hydrolase</keyword>
<evidence type="ECO:0000256" key="14">
    <source>
        <dbReference type="PIRSR" id="PIRSR001024-2"/>
    </source>
</evidence>
<dbReference type="OrthoDB" id="204980at2759"/>
<evidence type="ECO:0000256" key="15">
    <source>
        <dbReference type="PIRSR" id="PIRSR001024-3"/>
    </source>
</evidence>
<dbReference type="InParanoid" id="A0A4Q1BTA7"/>
<evidence type="ECO:0000313" key="24">
    <source>
        <dbReference type="Proteomes" id="UP000289152"/>
    </source>
</evidence>
<evidence type="ECO:0000313" key="23">
    <source>
        <dbReference type="EMBL" id="RXK41162.1"/>
    </source>
</evidence>
<evidence type="ECO:0000256" key="2">
    <source>
        <dbReference type="ARBA" id="ARBA00001913"/>
    </source>
</evidence>
<feature type="binding site" evidence="17">
    <location>
        <position position="317"/>
    </location>
    <ligand>
        <name>substrate</name>
    </ligand>
</feature>
<evidence type="ECO:0000256" key="18">
    <source>
        <dbReference type="RuleBase" id="RU003615"/>
    </source>
</evidence>
<feature type="binding site" evidence="17">
    <location>
        <position position="141"/>
    </location>
    <ligand>
        <name>substrate</name>
    </ligand>
</feature>
<evidence type="ECO:0000256" key="6">
    <source>
        <dbReference type="ARBA" id="ARBA00022729"/>
    </source>
</evidence>
<feature type="binding site" evidence="15">
    <location>
        <position position="181"/>
    </location>
    <ligand>
        <name>Ca(2+)</name>
        <dbReference type="ChEBI" id="CHEBI:29108"/>
        <label>1</label>
    </ligand>
</feature>
<comment type="similarity">
    <text evidence="3 18">Belongs to the glycosyl hydrolase 13 family.</text>
</comment>
<dbReference type="InterPro" id="IPR015340">
    <property type="entry name" value="A_amylase_C_dom"/>
</dbReference>
<dbReference type="GO" id="GO:0005509">
    <property type="term" value="F:calcium ion binding"/>
    <property type="evidence" value="ECO:0007669"/>
    <property type="project" value="InterPro"/>
</dbReference>
<evidence type="ECO:0000259" key="22">
    <source>
        <dbReference type="SMART" id="SM00642"/>
    </source>
</evidence>
<accession>A0A4Q1BTA7</accession>
<dbReference type="InterPro" id="IPR006047">
    <property type="entry name" value="GH13_cat_dom"/>
</dbReference>
<evidence type="ECO:0000256" key="13">
    <source>
        <dbReference type="PIRSR" id="PIRSR001024-1"/>
    </source>
</evidence>
<protein>
    <recommendedName>
        <fullName evidence="4 19">Alpha-amylase</fullName>
        <ecNumber evidence="4 19">3.2.1.1</ecNumber>
    </recommendedName>
</protein>
<feature type="compositionally biased region" description="Low complexity" evidence="20">
    <location>
        <begin position="491"/>
        <end position="509"/>
    </location>
</feature>
<dbReference type="AlphaFoldDB" id="A0A4Q1BTA7"/>
<feature type="domain" description="Glycosyl hydrolase family 13 catalytic" evidence="22">
    <location>
        <begin position="32"/>
        <end position="389"/>
    </location>
</feature>
<dbReference type="FunFam" id="3.20.20.80:FF:000120">
    <property type="entry name" value="Alpha-amylase A"/>
    <property type="match status" value="1"/>
</dbReference>
<feature type="binding site" evidence="17">
    <location>
        <position position="364"/>
    </location>
    <ligand>
        <name>substrate</name>
    </ligand>
</feature>
<feature type="disulfide bond" evidence="16">
    <location>
        <begin position="169"/>
        <end position="183"/>
    </location>
</feature>
<evidence type="ECO:0000256" key="12">
    <source>
        <dbReference type="ARBA" id="ARBA00023295"/>
    </source>
</evidence>
<dbReference type="CDD" id="cd11319">
    <property type="entry name" value="AmyAc_euk_AmyA"/>
    <property type="match status" value="1"/>
</dbReference>
<reference evidence="23 24" key="1">
    <citation type="submission" date="2016-06" db="EMBL/GenBank/DDBJ databases">
        <title>Evolution of pathogenesis and genome organization in the Tremellales.</title>
        <authorList>
            <person name="Cuomo C."/>
            <person name="Litvintseva A."/>
            <person name="Heitman J."/>
            <person name="Chen Y."/>
            <person name="Sun S."/>
            <person name="Springer D."/>
            <person name="Dromer F."/>
            <person name="Young S."/>
            <person name="Zeng Q."/>
            <person name="Chapman S."/>
            <person name="Gujja S."/>
            <person name="Saif S."/>
            <person name="Birren B."/>
        </authorList>
    </citation>
    <scope>NUCLEOTIDE SEQUENCE [LARGE SCALE GENOMIC DNA]</scope>
    <source>
        <strain evidence="23 24">ATCC 28783</strain>
    </source>
</reference>
<feature type="binding site" evidence="15">
    <location>
        <position position="229"/>
    </location>
    <ligand>
        <name>Ca(2+)</name>
        <dbReference type="ChEBI" id="CHEBI:29108"/>
        <label>1</label>
    </ligand>
</feature>
<gene>
    <name evidence="23" type="ORF">M231_01566</name>
</gene>
<dbReference type="InterPro" id="IPR006046">
    <property type="entry name" value="Alpha_amylase"/>
</dbReference>
<feature type="binding site" evidence="17">
    <location>
        <position position="102"/>
    </location>
    <ligand>
        <name>substrate</name>
    </ligand>
</feature>
<dbReference type="GO" id="GO:0016052">
    <property type="term" value="P:carbohydrate catabolic process"/>
    <property type="evidence" value="ECO:0007669"/>
    <property type="project" value="InterPro"/>
</dbReference>
<evidence type="ECO:0000256" key="5">
    <source>
        <dbReference type="ARBA" id="ARBA00022723"/>
    </source>
</evidence>
<dbReference type="Proteomes" id="UP000289152">
    <property type="component" value="Unassembled WGS sequence"/>
</dbReference>
<keyword evidence="10" id="KW-0325">Glycoprotein</keyword>
<dbReference type="PRINTS" id="PR00110">
    <property type="entry name" value="ALPHAAMYLASE"/>
</dbReference>
<feature type="binding site" evidence="17">
    <location>
        <position position="223"/>
    </location>
    <ligand>
        <name>substrate</name>
    </ligand>
</feature>